<dbReference type="Gene3D" id="3.40.50.1820">
    <property type="entry name" value="alpha/beta hydrolase"/>
    <property type="match status" value="1"/>
</dbReference>
<dbReference type="AlphaFoldDB" id="A0A7C5IZ19"/>
<dbReference type="PANTHER" id="PTHR10655">
    <property type="entry name" value="LYSOPHOSPHOLIPASE-RELATED"/>
    <property type="match status" value="1"/>
</dbReference>
<dbReference type="GO" id="GO:0016787">
    <property type="term" value="F:hydrolase activity"/>
    <property type="evidence" value="ECO:0007669"/>
    <property type="project" value="UniProtKB-KW"/>
</dbReference>
<evidence type="ECO:0000259" key="3">
    <source>
        <dbReference type="Pfam" id="PF02230"/>
    </source>
</evidence>
<organism evidence="4">
    <name type="scientific">Thiolapillus brandeum</name>
    <dbReference type="NCBI Taxonomy" id="1076588"/>
    <lineage>
        <taxon>Bacteria</taxon>
        <taxon>Pseudomonadati</taxon>
        <taxon>Pseudomonadota</taxon>
        <taxon>Gammaproteobacteria</taxon>
        <taxon>Chromatiales</taxon>
        <taxon>Sedimenticolaceae</taxon>
        <taxon>Thiolapillus</taxon>
    </lineage>
</organism>
<dbReference type="Pfam" id="PF02230">
    <property type="entry name" value="Abhydrolase_2"/>
    <property type="match status" value="1"/>
</dbReference>
<dbReference type="EMBL" id="DROM01000244">
    <property type="protein sequence ID" value="HHH13371.1"/>
    <property type="molecule type" value="Genomic_DNA"/>
</dbReference>
<evidence type="ECO:0000256" key="1">
    <source>
        <dbReference type="ARBA" id="ARBA00006499"/>
    </source>
</evidence>
<dbReference type="SUPFAM" id="SSF53474">
    <property type="entry name" value="alpha/beta-Hydrolases"/>
    <property type="match status" value="1"/>
</dbReference>
<accession>A0A7C5IZ19</accession>
<name>A0A7C5IZ19_9GAMM</name>
<proteinExistence type="inferred from homology"/>
<comment type="caution">
    <text evidence="4">The sequence shown here is derived from an EMBL/GenBank/DDBJ whole genome shotgun (WGS) entry which is preliminary data.</text>
</comment>
<gene>
    <name evidence="4" type="ORF">ENJ98_03975</name>
</gene>
<reference evidence="4" key="1">
    <citation type="journal article" date="2020" name="mSystems">
        <title>Genome- and Community-Level Interaction Insights into Carbon Utilization and Element Cycling Functions of Hydrothermarchaeota in Hydrothermal Sediment.</title>
        <authorList>
            <person name="Zhou Z."/>
            <person name="Liu Y."/>
            <person name="Xu W."/>
            <person name="Pan J."/>
            <person name="Luo Z.H."/>
            <person name="Li M."/>
        </authorList>
    </citation>
    <scope>NUCLEOTIDE SEQUENCE [LARGE SCALE GENOMIC DNA]</scope>
    <source>
        <strain evidence="4">HyVt-535</strain>
    </source>
</reference>
<dbReference type="PANTHER" id="PTHR10655:SF17">
    <property type="entry name" value="LYSOPHOSPHOLIPASE-LIKE PROTEIN 1"/>
    <property type="match status" value="1"/>
</dbReference>
<keyword evidence="2 4" id="KW-0378">Hydrolase</keyword>
<evidence type="ECO:0000256" key="2">
    <source>
        <dbReference type="ARBA" id="ARBA00022801"/>
    </source>
</evidence>
<comment type="similarity">
    <text evidence="1">Belongs to the AB hydrolase superfamily. AB hydrolase 2 family.</text>
</comment>
<dbReference type="InterPro" id="IPR050565">
    <property type="entry name" value="LYPA1-2/EST-like"/>
</dbReference>
<evidence type="ECO:0000313" key="4">
    <source>
        <dbReference type="EMBL" id="HHH13371.1"/>
    </source>
</evidence>
<protein>
    <submittedName>
        <fullName evidence="4">Alpha/beta fold hydrolase</fullName>
    </submittedName>
</protein>
<dbReference type="Proteomes" id="UP000886100">
    <property type="component" value="Unassembled WGS sequence"/>
</dbReference>
<dbReference type="InterPro" id="IPR003140">
    <property type="entry name" value="PLipase/COase/thioEstase"/>
</dbReference>
<sequence>MEYLPPLVVDPPGEVRHSIVWLHGLGADGSDFLPVADALRLPPELGVRFVLPHAPRMPVTVNGGLVMPAWYDIHSQEPGAPVDLEGIRRSAVYVQSLVRQEHERGVEPGRVVLAGFSQGGLVVLAAALDSPDPLAGVMALSTYLPQAVMPEEALPRSIFQAHGRLDDVVPFDSGLAACERLRAQGHEVEWHEYDMAHSVCAEEVADIREWLLRRWGSPGDS</sequence>
<feature type="domain" description="Phospholipase/carboxylesterase/thioesterase" evidence="3">
    <location>
        <begin position="8"/>
        <end position="211"/>
    </location>
</feature>
<dbReference type="InterPro" id="IPR029058">
    <property type="entry name" value="AB_hydrolase_fold"/>
</dbReference>